<sequence>MENFRESLDELESLDPLEWHNIPQPIVNGIVSLKNCIKQQSSYIESLNKTFKDFENRYNLRILSTQKTLTENMEKTRETDEFIKNSFKHTEFRIKESFENFQKKITEEHFKEKHILENNINEVKQEIESLLGKFDSIPTIIQIQTMITTAAEKVKDTVKQDIKDKIIKPEIQSLTQKVISINSEYEGKFNLVNEKIKNTEEKVVENIKNCENALSNNIKEIQKVQNEKNMVIYKEIEKIYERLEYMEYVKNQFEQQTKESIMSFITFKQSQKQNIKRFETGLQSCEDNIKNMQQSLIDLSQPKSPQTIYSPAIQTFTSLASPFGNFNYPSSPLENLPALAQAQIEIPLDDIYEKISSIKQELTDIIKQEKNKTIEFIQDQVKNLETQREKTKNVSEQAIQELKDKLSWLPISLCQLEGMTPGEARLFTIEARLRSEENSRIQSFNHLSKLIENYMNQKSQSEILEAKDIKPNNPIVEINTNSRNSVIRKNSPLIGQTSSEWWKKAQESERRNFSESGSVIGKIKFSTPVPEIDEGGDAYIAYKERRKARAVPKSWDMETTQIPRIQTSLPLKSKNHKSFQRPNKIY</sequence>
<dbReference type="Proteomes" id="UP000187209">
    <property type="component" value="Unassembled WGS sequence"/>
</dbReference>
<proteinExistence type="predicted"/>
<protein>
    <submittedName>
        <fullName evidence="2">Uncharacterized protein</fullName>
    </submittedName>
</protein>
<organism evidence="2 3">
    <name type="scientific">Stentor coeruleus</name>
    <dbReference type="NCBI Taxonomy" id="5963"/>
    <lineage>
        <taxon>Eukaryota</taxon>
        <taxon>Sar</taxon>
        <taxon>Alveolata</taxon>
        <taxon>Ciliophora</taxon>
        <taxon>Postciliodesmatophora</taxon>
        <taxon>Heterotrichea</taxon>
        <taxon>Heterotrichida</taxon>
        <taxon>Stentoridae</taxon>
        <taxon>Stentor</taxon>
    </lineage>
</organism>
<keyword evidence="1" id="KW-0175">Coiled coil</keyword>
<feature type="coiled-coil region" evidence="1">
    <location>
        <begin position="106"/>
        <end position="133"/>
    </location>
</feature>
<gene>
    <name evidence="2" type="ORF">SteCoe_4766</name>
</gene>
<feature type="coiled-coil region" evidence="1">
    <location>
        <begin position="367"/>
        <end position="401"/>
    </location>
</feature>
<evidence type="ECO:0000313" key="2">
    <source>
        <dbReference type="EMBL" id="OMJ92429.1"/>
    </source>
</evidence>
<accession>A0A1R2CTS5</accession>
<dbReference type="OrthoDB" id="325151at2759"/>
<dbReference type="AlphaFoldDB" id="A0A1R2CTS5"/>
<dbReference type="EMBL" id="MPUH01000061">
    <property type="protein sequence ID" value="OMJ92429.1"/>
    <property type="molecule type" value="Genomic_DNA"/>
</dbReference>
<reference evidence="2 3" key="1">
    <citation type="submission" date="2016-11" db="EMBL/GenBank/DDBJ databases">
        <title>The macronuclear genome of Stentor coeruleus: a giant cell with tiny introns.</title>
        <authorList>
            <person name="Slabodnick M."/>
            <person name="Ruby J.G."/>
            <person name="Reiff S.B."/>
            <person name="Swart E.C."/>
            <person name="Gosai S."/>
            <person name="Prabakaran S."/>
            <person name="Witkowska E."/>
            <person name="Larue G.E."/>
            <person name="Fisher S."/>
            <person name="Freeman R.M."/>
            <person name="Gunawardena J."/>
            <person name="Chu W."/>
            <person name="Stover N.A."/>
            <person name="Gregory B.D."/>
            <person name="Nowacki M."/>
            <person name="Derisi J."/>
            <person name="Roy S.W."/>
            <person name="Marshall W.F."/>
            <person name="Sood P."/>
        </authorList>
    </citation>
    <scope>NUCLEOTIDE SEQUENCE [LARGE SCALE GENOMIC DNA]</scope>
    <source>
        <strain evidence="2">WM001</strain>
    </source>
</reference>
<evidence type="ECO:0000256" key="1">
    <source>
        <dbReference type="SAM" id="Coils"/>
    </source>
</evidence>
<keyword evidence="3" id="KW-1185">Reference proteome</keyword>
<name>A0A1R2CTS5_9CILI</name>
<comment type="caution">
    <text evidence="2">The sequence shown here is derived from an EMBL/GenBank/DDBJ whole genome shotgun (WGS) entry which is preliminary data.</text>
</comment>
<feature type="coiled-coil region" evidence="1">
    <location>
        <begin position="182"/>
        <end position="227"/>
    </location>
</feature>
<evidence type="ECO:0000313" key="3">
    <source>
        <dbReference type="Proteomes" id="UP000187209"/>
    </source>
</evidence>